<organism evidence="3 4">
    <name type="scientific">Rhizopogon vinicolor AM-OR11-026</name>
    <dbReference type="NCBI Taxonomy" id="1314800"/>
    <lineage>
        <taxon>Eukaryota</taxon>
        <taxon>Fungi</taxon>
        <taxon>Dikarya</taxon>
        <taxon>Basidiomycota</taxon>
        <taxon>Agaricomycotina</taxon>
        <taxon>Agaricomycetes</taxon>
        <taxon>Agaricomycetidae</taxon>
        <taxon>Boletales</taxon>
        <taxon>Suillineae</taxon>
        <taxon>Rhizopogonaceae</taxon>
        <taxon>Rhizopogon</taxon>
    </lineage>
</organism>
<dbReference type="InterPro" id="IPR014720">
    <property type="entry name" value="dsRBD_dom"/>
</dbReference>
<dbReference type="EMBL" id="KV449141">
    <property type="protein sequence ID" value="OAX32049.1"/>
    <property type="molecule type" value="Genomic_DNA"/>
</dbReference>
<dbReference type="Pfam" id="PF00035">
    <property type="entry name" value="dsrm"/>
    <property type="match status" value="1"/>
</dbReference>
<reference evidence="3 4" key="1">
    <citation type="submission" date="2016-06" db="EMBL/GenBank/DDBJ databases">
        <title>Comparative genomics of the ectomycorrhizal sister species Rhizopogon vinicolor and Rhizopogon vesiculosus (Basidiomycota: Boletales) reveals a divergence of the mating type B locus.</title>
        <authorList>
            <consortium name="DOE Joint Genome Institute"/>
            <person name="Mujic A.B."/>
            <person name="Kuo A."/>
            <person name="Tritt A."/>
            <person name="Lipzen A."/>
            <person name="Chen C."/>
            <person name="Johnson J."/>
            <person name="Sharma A."/>
            <person name="Barry K."/>
            <person name="Grigoriev I.V."/>
            <person name="Spatafora J.W."/>
        </authorList>
    </citation>
    <scope>NUCLEOTIDE SEQUENCE [LARGE SCALE GENOMIC DNA]</scope>
    <source>
        <strain evidence="3 4">AM-OR11-026</strain>
    </source>
</reference>
<evidence type="ECO:0000313" key="3">
    <source>
        <dbReference type="EMBL" id="OAX32049.1"/>
    </source>
</evidence>
<dbReference type="PROSITE" id="PS50137">
    <property type="entry name" value="DS_RBD"/>
    <property type="match status" value="1"/>
</dbReference>
<feature type="domain" description="DRBM" evidence="2">
    <location>
        <begin position="3"/>
        <end position="75"/>
    </location>
</feature>
<dbReference type="GO" id="GO:0003723">
    <property type="term" value="F:RNA binding"/>
    <property type="evidence" value="ECO:0007669"/>
    <property type="project" value="UniProtKB-UniRule"/>
</dbReference>
<accession>A0A1B7MHI1</accession>
<dbReference type="InParanoid" id="A0A1B7MHI1"/>
<protein>
    <recommendedName>
        <fullName evidence="2">DRBM domain-containing protein</fullName>
    </recommendedName>
</protein>
<sequence length="90" mass="10056">MSHPRTLLNNELQSLYGQDLGSHVGWEIRSSGPPSSPVWYATIYIDDINHGYAEAPTKGAAKDEAARQAYNNLRRERQAREATTNLKGRS</sequence>
<evidence type="ECO:0000313" key="4">
    <source>
        <dbReference type="Proteomes" id="UP000092154"/>
    </source>
</evidence>
<evidence type="ECO:0000256" key="1">
    <source>
        <dbReference type="PROSITE-ProRule" id="PRU00266"/>
    </source>
</evidence>
<dbReference type="Proteomes" id="UP000092154">
    <property type="component" value="Unassembled WGS sequence"/>
</dbReference>
<evidence type="ECO:0000259" key="2">
    <source>
        <dbReference type="PROSITE" id="PS50137"/>
    </source>
</evidence>
<name>A0A1B7MHI1_9AGAM</name>
<proteinExistence type="predicted"/>
<dbReference type="Gene3D" id="3.30.160.20">
    <property type="match status" value="1"/>
</dbReference>
<gene>
    <name evidence="3" type="ORF">K503DRAFT_805563</name>
</gene>
<dbReference type="SUPFAM" id="SSF54768">
    <property type="entry name" value="dsRNA-binding domain-like"/>
    <property type="match status" value="1"/>
</dbReference>
<keyword evidence="4" id="KW-1185">Reference proteome</keyword>
<dbReference type="OrthoDB" id="112668at2759"/>
<keyword evidence="1" id="KW-0694">RNA-binding</keyword>
<dbReference type="AlphaFoldDB" id="A0A1B7MHI1"/>